<evidence type="ECO:0000313" key="9">
    <source>
        <dbReference type="Proteomes" id="UP000638188"/>
    </source>
</evidence>
<comment type="similarity">
    <text evidence="2">Belongs to the autoinducer-2 exporter (AI-2E) (TC 2.A.86) family.</text>
</comment>
<feature type="transmembrane region" description="Helical" evidence="7">
    <location>
        <begin position="273"/>
        <end position="290"/>
    </location>
</feature>
<feature type="transmembrane region" description="Helical" evidence="7">
    <location>
        <begin position="310"/>
        <end position="337"/>
    </location>
</feature>
<dbReference type="RefSeq" id="WP_150277362.1">
    <property type="nucleotide sequence ID" value="NZ_BMFF01000001.1"/>
</dbReference>
<evidence type="ECO:0000256" key="6">
    <source>
        <dbReference type="SAM" id="MobiDB-lite"/>
    </source>
</evidence>
<keyword evidence="5 7" id="KW-0472">Membrane</keyword>
<comment type="subcellular location">
    <subcellularLocation>
        <location evidence="1">Membrane</location>
        <topology evidence="1">Multi-pass membrane protein</topology>
    </subcellularLocation>
</comment>
<keyword evidence="4 7" id="KW-1133">Transmembrane helix</keyword>
<evidence type="ECO:0000256" key="3">
    <source>
        <dbReference type="ARBA" id="ARBA00022692"/>
    </source>
</evidence>
<name>A0ABQ1P115_9GAMM</name>
<feature type="transmembrane region" description="Helical" evidence="7">
    <location>
        <begin position="63"/>
        <end position="85"/>
    </location>
</feature>
<evidence type="ECO:0000256" key="2">
    <source>
        <dbReference type="ARBA" id="ARBA00009773"/>
    </source>
</evidence>
<feature type="region of interest" description="Disordered" evidence="6">
    <location>
        <begin position="354"/>
        <end position="386"/>
    </location>
</feature>
<feature type="transmembrane region" description="Helical" evidence="7">
    <location>
        <begin position="216"/>
        <end position="233"/>
    </location>
</feature>
<feature type="transmembrane region" description="Helical" evidence="7">
    <location>
        <begin position="158"/>
        <end position="176"/>
    </location>
</feature>
<evidence type="ECO:0000256" key="4">
    <source>
        <dbReference type="ARBA" id="ARBA00022989"/>
    </source>
</evidence>
<dbReference type="InterPro" id="IPR002549">
    <property type="entry name" value="AI-2E-like"/>
</dbReference>
<dbReference type="Pfam" id="PF01594">
    <property type="entry name" value="AI-2E_transport"/>
    <property type="match status" value="1"/>
</dbReference>
<feature type="transmembrane region" description="Helical" evidence="7">
    <location>
        <begin position="12"/>
        <end position="43"/>
    </location>
</feature>
<evidence type="ECO:0000256" key="1">
    <source>
        <dbReference type="ARBA" id="ARBA00004141"/>
    </source>
</evidence>
<evidence type="ECO:0000313" key="8">
    <source>
        <dbReference type="EMBL" id="GGC88668.1"/>
    </source>
</evidence>
<dbReference type="PANTHER" id="PTHR21716">
    <property type="entry name" value="TRANSMEMBRANE PROTEIN"/>
    <property type="match status" value="1"/>
</dbReference>
<dbReference type="PANTHER" id="PTHR21716:SF4">
    <property type="entry name" value="TRANSMEMBRANE PROTEIN 245"/>
    <property type="match status" value="1"/>
</dbReference>
<feature type="compositionally biased region" description="Basic and acidic residues" evidence="6">
    <location>
        <begin position="354"/>
        <end position="372"/>
    </location>
</feature>
<keyword evidence="9" id="KW-1185">Reference proteome</keyword>
<evidence type="ECO:0000256" key="5">
    <source>
        <dbReference type="ARBA" id="ARBA00023136"/>
    </source>
</evidence>
<organism evidence="8 9">
    <name type="scientific">Halopseudomonas salina</name>
    <dbReference type="NCBI Taxonomy" id="1323744"/>
    <lineage>
        <taxon>Bacteria</taxon>
        <taxon>Pseudomonadati</taxon>
        <taxon>Pseudomonadota</taxon>
        <taxon>Gammaproteobacteria</taxon>
        <taxon>Pseudomonadales</taxon>
        <taxon>Pseudomonadaceae</taxon>
        <taxon>Halopseudomonas</taxon>
    </lineage>
</organism>
<proteinExistence type="inferred from homology"/>
<feature type="compositionally biased region" description="Low complexity" evidence="6">
    <location>
        <begin position="373"/>
        <end position="386"/>
    </location>
</feature>
<keyword evidence="3 7" id="KW-0812">Transmembrane</keyword>
<protein>
    <submittedName>
        <fullName evidence="8">AI-2E family transporter</fullName>
    </submittedName>
</protein>
<gene>
    <name evidence="8" type="ORF">GCM10007418_05400</name>
</gene>
<dbReference type="Proteomes" id="UP000638188">
    <property type="component" value="Unassembled WGS sequence"/>
</dbReference>
<evidence type="ECO:0000256" key="7">
    <source>
        <dbReference type="SAM" id="Phobius"/>
    </source>
</evidence>
<accession>A0ABQ1P115</accession>
<sequence length="386" mass="42012">MRNARMEEKSFIVLLALVSVAFVWLLLPFYSAVFWATILAILFRPMQRCLAQLFHGRRTLAALLSVLIILLMVILPVGLLTGMLVQEGRDLYERVSSGDMDLASYFEQVVNALPQVLQNLLARFGLTDFSNVQEQLSKMGEGGGQQIASRMFSLGQGTFQFVISFFVMLYLLFFLLRDGPRLAEEVRRAIPLGDPYKQHLLARFTAVVRATVKGNVLVALVQGALGGVIFWILGLEGALLWGAVMAVLSLLPAVGAGLIWGPVAIYYLASGEFVPALILTAYGVIVIGLADNLLRPILVGKSVKLPDYVILISTIGGLVLVGINGFVIGPMIAALFISAWSLFADAREHHGFVDRHPSDNPNRSESDGDHTGELTLTGTNNGKGEL</sequence>
<reference evidence="9" key="1">
    <citation type="journal article" date="2019" name="Int. J. Syst. Evol. Microbiol.">
        <title>The Global Catalogue of Microorganisms (GCM) 10K type strain sequencing project: providing services to taxonomists for standard genome sequencing and annotation.</title>
        <authorList>
            <consortium name="The Broad Institute Genomics Platform"/>
            <consortium name="The Broad Institute Genome Sequencing Center for Infectious Disease"/>
            <person name="Wu L."/>
            <person name="Ma J."/>
        </authorList>
    </citation>
    <scope>NUCLEOTIDE SEQUENCE [LARGE SCALE GENOMIC DNA]</scope>
    <source>
        <strain evidence="9">CGMCC 1.12482</strain>
    </source>
</reference>
<dbReference type="EMBL" id="BMFF01000001">
    <property type="protein sequence ID" value="GGC88668.1"/>
    <property type="molecule type" value="Genomic_DNA"/>
</dbReference>
<comment type="caution">
    <text evidence="8">The sequence shown here is derived from an EMBL/GenBank/DDBJ whole genome shotgun (WGS) entry which is preliminary data.</text>
</comment>
<feature type="transmembrane region" description="Helical" evidence="7">
    <location>
        <begin position="239"/>
        <end position="261"/>
    </location>
</feature>